<reference evidence="2" key="1">
    <citation type="submission" date="2017-10" db="EMBL/GenBank/DDBJ databases">
        <title>Rapid genome shrinkage in a self-fertile nematode reveals novel sperm competition proteins.</title>
        <authorList>
            <person name="Yin D."/>
            <person name="Schwarz E.M."/>
            <person name="Thomas C.G."/>
            <person name="Felde R.L."/>
            <person name="Korf I.F."/>
            <person name="Cutter A.D."/>
            <person name="Schartner C.M."/>
            <person name="Ralston E.J."/>
            <person name="Meyer B.J."/>
            <person name="Haag E.S."/>
        </authorList>
    </citation>
    <scope>NUCLEOTIDE SEQUENCE [LARGE SCALE GENOMIC DNA]</scope>
    <source>
        <strain evidence="2">JU1422</strain>
    </source>
</reference>
<name>A0A2G5SX33_9PELO</name>
<evidence type="ECO:0000313" key="1">
    <source>
        <dbReference type="EMBL" id="PIC19552.1"/>
    </source>
</evidence>
<sequence length="80" mass="8859">MNKSALKGVSTSDRYKSQESVELLRNYPDSDVAKIVAYAQDIRDGKAPRPASKEVSKGSKIAKHARQLSDTLRNLSIIKK</sequence>
<gene>
    <name evidence="1" type="primary">Cni-tbc-13</name>
    <name evidence="1" type="synonym">Cnig_chr_X.g25061</name>
    <name evidence="1" type="ORF">B9Z55_025061</name>
</gene>
<dbReference type="Proteomes" id="UP000230233">
    <property type="component" value="Chromosome X"/>
</dbReference>
<dbReference type="EMBL" id="PDUG01000006">
    <property type="protein sequence ID" value="PIC19552.1"/>
    <property type="molecule type" value="Genomic_DNA"/>
</dbReference>
<dbReference type="AlphaFoldDB" id="A0A2G5SX33"/>
<protein>
    <submittedName>
        <fullName evidence="1">Uncharacterized protein</fullName>
    </submittedName>
</protein>
<dbReference type="OrthoDB" id="10263206at2759"/>
<keyword evidence="2" id="KW-1185">Reference proteome</keyword>
<comment type="caution">
    <text evidence="1">The sequence shown here is derived from an EMBL/GenBank/DDBJ whole genome shotgun (WGS) entry which is preliminary data.</text>
</comment>
<organism evidence="1 2">
    <name type="scientific">Caenorhabditis nigoni</name>
    <dbReference type="NCBI Taxonomy" id="1611254"/>
    <lineage>
        <taxon>Eukaryota</taxon>
        <taxon>Metazoa</taxon>
        <taxon>Ecdysozoa</taxon>
        <taxon>Nematoda</taxon>
        <taxon>Chromadorea</taxon>
        <taxon>Rhabditida</taxon>
        <taxon>Rhabditina</taxon>
        <taxon>Rhabditomorpha</taxon>
        <taxon>Rhabditoidea</taxon>
        <taxon>Rhabditidae</taxon>
        <taxon>Peloderinae</taxon>
        <taxon>Caenorhabditis</taxon>
    </lineage>
</organism>
<proteinExistence type="predicted"/>
<evidence type="ECO:0000313" key="2">
    <source>
        <dbReference type="Proteomes" id="UP000230233"/>
    </source>
</evidence>
<accession>A0A2G5SX33</accession>